<organism evidence="3 4">
    <name type="scientific">Roseivirga seohaensis subsp. aquiponti</name>
    <dbReference type="NCBI Taxonomy" id="1566026"/>
    <lineage>
        <taxon>Bacteria</taxon>
        <taxon>Pseudomonadati</taxon>
        <taxon>Bacteroidota</taxon>
        <taxon>Cytophagia</taxon>
        <taxon>Cytophagales</taxon>
        <taxon>Roseivirgaceae</taxon>
        <taxon>Roseivirga</taxon>
    </lineage>
</organism>
<feature type="transmembrane region" description="Helical" evidence="1">
    <location>
        <begin position="134"/>
        <end position="151"/>
    </location>
</feature>
<dbReference type="Proteomes" id="UP000036908">
    <property type="component" value="Unassembled WGS sequence"/>
</dbReference>
<dbReference type="RefSeq" id="WP_157608600.1">
    <property type="nucleotide sequence ID" value="NZ_JSVA01000018.1"/>
</dbReference>
<keyword evidence="1" id="KW-0472">Membrane</keyword>
<dbReference type="AlphaFoldDB" id="A0A0L8AH29"/>
<dbReference type="Pfam" id="PF01569">
    <property type="entry name" value="PAP2"/>
    <property type="match status" value="1"/>
</dbReference>
<protein>
    <recommendedName>
        <fullName evidence="2">Phosphatidic acid phosphatase type 2/haloperoxidase domain-containing protein</fullName>
    </recommendedName>
</protein>
<dbReference type="OrthoDB" id="9786064at2"/>
<feature type="transmembrane region" description="Helical" evidence="1">
    <location>
        <begin position="187"/>
        <end position="204"/>
    </location>
</feature>
<feature type="transmembrane region" description="Helical" evidence="1">
    <location>
        <begin position="157"/>
        <end position="178"/>
    </location>
</feature>
<keyword evidence="1" id="KW-1133">Transmembrane helix</keyword>
<dbReference type="PATRIC" id="fig|1566026.4.peg.1367"/>
<dbReference type="EMBL" id="JSVA01000018">
    <property type="protein sequence ID" value="KOF01708.1"/>
    <property type="molecule type" value="Genomic_DNA"/>
</dbReference>
<feature type="transmembrane region" description="Helical" evidence="1">
    <location>
        <begin position="108"/>
        <end position="127"/>
    </location>
</feature>
<evidence type="ECO:0000256" key="1">
    <source>
        <dbReference type="SAM" id="Phobius"/>
    </source>
</evidence>
<keyword evidence="1" id="KW-0812">Transmembrane</keyword>
<name>A0A0L8AH29_9BACT</name>
<feature type="transmembrane region" description="Helical" evidence="1">
    <location>
        <begin position="83"/>
        <end position="102"/>
    </location>
</feature>
<evidence type="ECO:0000313" key="4">
    <source>
        <dbReference type="Proteomes" id="UP000036908"/>
    </source>
</evidence>
<keyword evidence="4" id="KW-1185">Reference proteome</keyword>
<evidence type="ECO:0000313" key="3">
    <source>
        <dbReference type="EMBL" id="KOF01708.1"/>
    </source>
</evidence>
<gene>
    <name evidence="3" type="ORF">OB69_15240</name>
</gene>
<reference evidence="4" key="1">
    <citation type="submission" date="2014-11" db="EMBL/GenBank/DDBJ databases">
        <title>Genome sequencing of Roseivirga sp. D-25.</title>
        <authorList>
            <person name="Selvaratnam C."/>
            <person name="Thevarajoo S."/>
            <person name="Goh K.M."/>
            <person name="Eee R."/>
            <person name="Chan K.-G."/>
            <person name="Chong C.S."/>
        </authorList>
    </citation>
    <scope>NUCLEOTIDE SEQUENCE [LARGE SCALE GENOMIC DNA]</scope>
    <source>
        <strain evidence="4">D-25</strain>
    </source>
</reference>
<sequence length="205" mass="23419">MKLLAQIVSTVFQPLLMPSLVFYTYLFHVDNSSNLTEKGRSTVLLLIFLTTCVIPVFIVLLFRFTKVIKDLHMKERRDRYLPFAFISVFYILVTYLMSRQVWFSPSMALIMISMTTVVISTNLITYFWKISAHAAGVAGWLGFIIVFTRIYSSGNTLFWPLVIAVMLTGIVIWSRLYLNAHKPSESLAGFVLGFLVCFSSVLLFV</sequence>
<accession>A0A0L8AH29</accession>
<dbReference type="Gene3D" id="1.20.144.10">
    <property type="entry name" value="Phosphatidic acid phosphatase type 2/haloperoxidase"/>
    <property type="match status" value="1"/>
</dbReference>
<feature type="domain" description="Phosphatidic acid phosphatase type 2/haloperoxidase" evidence="2">
    <location>
        <begin position="130"/>
        <end position="201"/>
    </location>
</feature>
<proteinExistence type="predicted"/>
<evidence type="ECO:0000259" key="2">
    <source>
        <dbReference type="Pfam" id="PF01569"/>
    </source>
</evidence>
<dbReference type="InterPro" id="IPR000326">
    <property type="entry name" value="PAP2/HPO"/>
</dbReference>
<comment type="caution">
    <text evidence="3">The sequence shown here is derived from an EMBL/GenBank/DDBJ whole genome shotgun (WGS) entry which is preliminary data.</text>
</comment>
<dbReference type="SUPFAM" id="SSF48317">
    <property type="entry name" value="Acid phosphatase/Vanadium-dependent haloperoxidase"/>
    <property type="match status" value="1"/>
</dbReference>
<dbReference type="InterPro" id="IPR036938">
    <property type="entry name" value="PAP2/HPO_sf"/>
</dbReference>
<feature type="transmembrane region" description="Helical" evidence="1">
    <location>
        <begin position="42"/>
        <end position="62"/>
    </location>
</feature>